<dbReference type="PANTHER" id="PTHR31350">
    <property type="entry name" value="SI:DKEY-261L7.2"/>
    <property type="match status" value="1"/>
</dbReference>
<sequence>MDDPDEQIYAHVRDRLLEIGPDAVQLLESSWEEKDYGLLFQSRIEVLIHEIQFEECKRQLSSWYSSSSKDLLKGTIIIAKHQYPGLDEKAIYTFIERIRRDCWLELNHNMTAFESIRIINKVLFGQYGFSGNSKNYNSPLNSFINTVIETKKGNPLSLSILYSVIAQELKLPIYGVNLPNHFILAYMDNNGVNQFISNGNEYGVLFYINAFSKGSMLQKDDIVQFLSSIQVAPQASHFQPCSNSDIIRRMITNLIASFQQVGNLEKVNELMELRGLLD</sequence>
<keyword evidence="4" id="KW-1185">Reference proteome</keyword>
<dbReference type="Pfam" id="PF13369">
    <property type="entry name" value="Transglut_core2"/>
    <property type="match status" value="1"/>
</dbReference>
<dbReference type="KEGG" id="fte:Fluta_0948"/>
<dbReference type="HOGENOM" id="CLU_063810_3_0_10"/>
<evidence type="ECO:0000313" key="4">
    <source>
        <dbReference type="Proteomes" id="UP000007463"/>
    </source>
</evidence>
<dbReference type="PANTHER" id="PTHR31350:SF21">
    <property type="entry name" value="F-BOX ONLY PROTEIN 21"/>
    <property type="match status" value="1"/>
</dbReference>
<dbReference type="eggNOG" id="COG2912">
    <property type="taxonomic scope" value="Bacteria"/>
</dbReference>
<organism evidence="3 4">
    <name type="scientific">Fluviicola taffensis (strain DSM 16823 / NCIMB 13979 / RW262)</name>
    <dbReference type="NCBI Taxonomy" id="755732"/>
    <lineage>
        <taxon>Bacteria</taxon>
        <taxon>Pseudomonadati</taxon>
        <taxon>Bacteroidota</taxon>
        <taxon>Flavobacteriia</taxon>
        <taxon>Flavobacteriales</taxon>
        <taxon>Crocinitomicaceae</taxon>
        <taxon>Fluviicola</taxon>
    </lineage>
</organism>
<evidence type="ECO:0000256" key="1">
    <source>
        <dbReference type="ARBA" id="ARBA00007100"/>
    </source>
</evidence>
<feature type="domain" description="Protein SirB1 N-terminal" evidence="2">
    <location>
        <begin position="92"/>
        <end position="251"/>
    </location>
</feature>
<accession>F2IK50</accession>
<gene>
    <name evidence="3" type="ordered locus">Fluta_0948</name>
</gene>
<protein>
    <recommendedName>
        <fullName evidence="2">Protein SirB1 N-terminal domain-containing protein</fullName>
    </recommendedName>
</protein>
<comment type="similarity">
    <text evidence="1">Belongs to the UPF0162 family.</text>
</comment>
<dbReference type="STRING" id="755732.Fluta_0948"/>
<dbReference type="EMBL" id="CP002542">
    <property type="protein sequence ID" value="AEA42949.1"/>
    <property type="molecule type" value="Genomic_DNA"/>
</dbReference>
<proteinExistence type="inferred from homology"/>
<dbReference type="AlphaFoldDB" id="F2IK50"/>
<evidence type="ECO:0000313" key="3">
    <source>
        <dbReference type="EMBL" id="AEA42949.1"/>
    </source>
</evidence>
<reference evidence="4" key="2">
    <citation type="submission" date="2011-02" db="EMBL/GenBank/DDBJ databases">
        <title>The complete genome of Fluviicola taffensis DSM 16823.</title>
        <authorList>
            <consortium name="US DOE Joint Genome Institute (JGI-PGF)"/>
            <person name="Lucas S."/>
            <person name="Copeland A."/>
            <person name="Lapidus A."/>
            <person name="Bruce D."/>
            <person name="Goodwin L."/>
            <person name="Pitluck S."/>
            <person name="Kyrpides N."/>
            <person name="Mavromatis K."/>
            <person name="Ivanova N."/>
            <person name="Mikhailova N."/>
            <person name="Pagani I."/>
            <person name="Chertkov O."/>
            <person name="Detter J.C."/>
            <person name="Han C."/>
            <person name="Tapia R."/>
            <person name="Land M."/>
            <person name="Hauser L."/>
            <person name="Markowitz V."/>
            <person name="Cheng J.-F."/>
            <person name="Hugenholtz P."/>
            <person name="Woyke T."/>
            <person name="Wu D."/>
            <person name="Tindall B."/>
            <person name="Pomrenke H.G."/>
            <person name="Brambilla E."/>
            <person name="Klenk H.-P."/>
            <person name="Eisen J.A."/>
        </authorList>
    </citation>
    <scope>NUCLEOTIDE SEQUENCE [LARGE SCALE GENOMIC DNA]</scope>
    <source>
        <strain evidence="4">DSM 16823 / RW262 / RW262</strain>
    </source>
</reference>
<evidence type="ECO:0000259" key="2">
    <source>
        <dbReference type="Pfam" id="PF13369"/>
    </source>
</evidence>
<dbReference type="InterPro" id="IPR032698">
    <property type="entry name" value="SirB1_N"/>
</dbReference>
<dbReference type="Proteomes" id="UP000007463">
    <property type="component" value="Chromosome"/>
</dbReference>
<name>F2IK50_FLUTR</name>
<reference evidence="3 4" key="1">
    <citation type="journal article" date="2011" name="Stand. Genomic Sci.">
        <title>Complete genome sequence of the gliding freshwater bacterium Fluviicola taffensis type strain (RW262).</title>
        <authorList>
            <person name="Woyke T."/>
            <person name="Chertkov O."/>
            <person name="Lapidus A."/>
            <person name="Nolan M."/>
            <person name="Lucas S."/>
            <person name="Del Rio T.G."/>
            <person name="Tice H."/>
            <person name="Cheng J.F."/>
            <person name="Tapia R."/>
            <person name="Han C."/>
            <person name="Goodwin L."/>
            <person name="Pitluck S."/>
            <person name="Liolios K."/>
            <person name="Pagani I."/>
            <person name="Ivanova N."/>
            <person name="Huntemann M."/>
            <person name="Mavromatis K."/>
            <person name="Mikhailova N."/>
            <person name="Pati A."/>
            <person name="Chen A."/>
            <person name="Palaniappan K."/>
            <person name="Land M."/>
            <person name="Hauser L."/>
            <person name="Brambilla E.M."/>
            <person name="Rohde M."/>
            <person name="Mwirichia R."/>
            <person name="Sikorski J."/>
            <person name="Tindall B.J."/>
            <person name="Goker M."/>
            <person name="Bristow J."/>
            <person name="Eisen J.A."/>
            <person name="Markowitz V."/>
            <person name="Hugenholtz P."/>
            <person name="Klenk H.P."/>
            <person name="Kyrpides N.C."/>
        </authorList>
    </citation>
    <scope>NUCLEOTIDE SEQUENCE [LARGE SCALE GENOMIC DNA]</scope>
    <source>
        <strain evidence="4">DSM 16823 / RW262 / RW262</strain>
    </source>
</reference>